<dbReference type="EMBL" id="CDOI01000148">
    <property type="protein sequence ID" value="CEN46527.1"/>
    <property type="molecule type" value="Genomic_DNA"/>
</dbReference>
<name>A0A0B7I8Y9_9FLAO</name>
<gene>
    <name evidence="2" type="ORF">CCAND38_370008</name>
</gene>
<dbReference type="InterPro" id="IPR025635">
    <property type="entry name" value="DUF4293"/>
</dbReference>
<dbReference type="AlphaFoldDB" id="A0A0B7I8Y9"/>
<sequence>MHVQIFEMIQRVQTIYMLLVFIIGGILPFIFSLYVQNQQSVYAYLDDVLSGIFFGISAVLAVYAIFKYKTRQLQFVLNRLNILISLTLLGIFVYRVLSSSGESGISEKGVGIFLPVLSIVFLFLANKAIRRDEDLVKSADRLR</sequence>
<evidence type="ECO:0000313" key="2">
    <source>
        <dbReference type="EMBL" id="CEN46527.1"/>
    </source>
</evidence>
<feature type="transmembrane region" description="Helical" evidence="1">
    <location>
        <begin position="15"/>
        <end position="36"/>
    </location>
</feature>
<proteinExistence type="predicted"/>
<evidence type="ECO:0000256" key="1">
    <source>
        <dbReference type="SAM" id="Phobius"/>
    </source>
</evidence>
<keyword evidence="1" id="KW-1133">Transmembrane helix</keyword>
<evidence type="ECO:0000313" key="3">
    <source>
        <dbReference type="Proteomes" id="UP000045051"/>
    </source>
</evidence>
<keyword evidence="3" id="KW-1185">Reference proteome</keyword>
<keyword evidence="1" id="KW-0472">Membrane</keyword>
<reference evidence="2 3" key="1">
    <citation type="submission" date="2015-01" db="EMBL/GenBank/DDBJ databases">
        <authorList>
            <person name="Xiang T."/>
            <person name="Song Y."/>
            <person name="Huang L."/>
            <person name="Wang B."/>
            <person name="Wu P."/>
        </authorList>
    </citation>
    <scope>NUCLEOTIDE SEQUENCE [LARGE SCALE GENOMIC DNA]</scope>
    <source>
        <strain evidence="2 3">CcD38</strain>
    </source>
</reference>
<dbReference type="Pfam" id="PF14126">
    <property type="entry name" value="DUF4293"/>
    <property type="match status" value="1"/>
</dbReference>
<accession>A0A0B7I8Y9</accession>
<organism evidence="2 3">
    <name type="scientific">Capnocytophaga canis</name>
    <dbReference type="NCBI Taxonomy" id="1848903"/>
    <lineage>
        <taxon>Bacteria</taxon>
        <taxon>Pseudomonadati</taxon>
        <taxon>Bacteroidota</taxon>
        <taxon>Flavobacteriia</taxon>
        <taxon>Flavobacteriales</taxon>
        <taxon>Flavobacteriaceae</taxon>
        <taxon>Capnocytophaga</taxon>
    </lineage>
</organism>
<feature type="transmembrane region" description="Helical" evidence="1">
    <location>
        <begin position="78"/>
        <end position="97"/>
    </location>
</feature>
<protein>
    <recommendedName>
        <fullName evidence="4">DUF4293 domain-containing protein</fullName>
    </recommendedName>
</protein>
<dbReference type="Proteomes" id="UP000045051">
    <property type="component" value="Unassembled WGS sequence"/>
</dbReference>
<evidence type="ECO:0008006" key="4">
    <source>
        <dbReference type="Google" id="ProtNLM"/>
    </source>
</evidence>
<keyword evidence="1" id="KW-0812">Transmembrane</keyword>
<feature type="transmembrane region" description="Helical" evidence="1">
    <location>
        <begin position="109"/>
        <end position="129"/>
    </location>
</feature>
<feature type="transmembrane region" description="Helical" evidence="1">
    <location>
        <begin position="48"/>
        <end position="66"/>
    </location>
</feature>